<dbReference type="EMBL" id="CABVJE010000022">
    <property type="protein sequence ID" value="VVQ18716.1"/>
    <property type="molecule type" value="Genomic_DNA"/>
</dbReference>
<dbReference type="RefSeq" id="WP_150673799.1">
    <property type="nucleotide sequence ID" value="NZ_CABVJE010000022.1"/>
</dbReference>
<protein>
    <recommendedName>
        <fullName evidence="2">Winged helix-turn-helix domain-containing protein</fullName>
    </recommendedName>
</protein>
<evidence type="ECO:0000256" key="1">
    <source>
        <dbReference type="SAM" id="MobiDB-lite"/>
    </source>
</evidence>
<accession>A0A5E7V8B2</accession>
<evidence type="ECO:0000313" key="4">
    <source>
        <dbReference type="Proteomes" id="UP000327191"/>
    </source>
</evidence>
<name>A0A5E7V8B2_PSEFL</name>
<gene>
    <name evidence="3" type="ORF">PS938_04609</name>
</gene>
<dbReference type="AlphaFoldDB" id="A0A5E7V8B2"/>
<feature type="domain" description="Winged helix-turn-helix" evidence="2">
    <location>
        <begin position="24"/>
        <end position="86"/>
    </location>
</feature>
<dbReference type="Pfam" id="PF14090">
    <property type="entry name" value="HTH_39"/>
    <property type="match status" value="1"/>
</dbReference>
<feature type="region of interest" description="Disordered" evidence="1">
    <location>
        <begin position="1"/>
        <end position="24"/>
    </location>
</feature>
<evidence type="ECO:0000313" key="3">
    <source>
        <dbReference type="EMBL" id="VVQ18716.1"/>
    </source>
</evidence>
<dbReference type="OrthoDB" id="5573465at2"/>
<sequence>MKKASTPKEVASPSHGHDTSTAAQRVRLLERLRLGPVDTITARRELIIMAPAPWAKELREAGYPIHMHLIRLNDDQGRAHRRVAQYYPGTVQQPSQE</sequence>
<dbReference type="Proteomes" id="UP000327191">
    <property type="component" value="Unassembled WGS sequence"/>
</dbReference>
<proteinExistence type="predicted"/>
<organism evidence="3 4">
    <name type="scientific">Pseudomonas fluorescens</name>
    <dbReference type="NCBI Taxonomy" id="294"/>
    <lineage>
        <taxon>Bacteria</taxon>
        <taxon>Pseudomonadati</taxon>
        <taxon>Pseudomonadota</taxon>
        <taxon>Gammaproteobacteria</taxon>
        <taxon>Pseudomonadales</taxon>
        <taxon>Pseudomonadaceae</taxon>
        <taxon>Pseudomonas</taxon>
    </lineage>
</organism>
<dbReference type="InterPro" id="IPR055245">
    <property type="entry name" value="HTH_proteobacteria"/>
</dbReference>
<reference evidence="3 4" key="1">
    <citation type="submission" date="2019-09" db="EMBL/GenBank/DDBJ databases">
        <authorList>
            <person name="Chandra G."/>
            <person name="Truman W A."/>
        </authorList>
    </citation>
    <scope>NUCLEOTIDE SEQUENCE [LARGE SCALE GENOMIC DNA]</scope>
    <source>
        <strain evidence="3">PS938</strain>
    </source>
</reference>
<evidence type="ECO:0000259" key="2">
    <source>
        <dbReference type="Pfam" id="PF14090"/>
    </source>
</evidence>